<feature type="transmembrane region" description="Helical" evidence="1">
    <location>
        <begin position="125"/>
        <end position="144"/>
    </location>
</feature>
<dbReference type="AlphaFoldDB" id="A0AA86R3M9"/>
<keyword evidence="1" id="KW-0812">Transmembrane</keyword>
<reference evidence="3 4" key="2">
    <citation type="submission" date="2024-07" db="EMBL/GenBank/DDBJ databases">
        <authorList>
            <person name="Akdeniz Z."/>
        </authorList>
    </citation>
    <scope>NUCLEOTIDE SEQUENCE [LARGE SCALE GENOMIC DNA]</scope>
</reference>
<gene>
    <name evidence="3" type="ORF">HINF_LOCUS38851</name>
    <name evidence="2" type="ORF">HINF_LOCUS53152</name>
</gene>
<keyword evidence="1" id="KW-1133">Transmembrane helix</keyword>
<dbReference type="Proteomes" id="UP001642409">
    <property type="component" value="Unassembled WGS sequence"/>
</dbReference>
<name>A0AA86R3M9_9EUKA</name>
<proteinExistence type="predicted"/>
<evidence type="ECO:0000313" key="2">
    <source>
        <dbReference type="EMBL" id="CAI9965507.1"/>
    </source>
</evidence>
<evidence type="ECO:0000256" key="1">
    <source>
        <dbReference type="SAM" id="Phobius"/>
    </source>
</evidence>
<sequence>MSQQSKATNNQVWLHLDSRFDFRIFTYLVSFSYILIRARGGFGAQEPWCACVRRSQHFGAQKLFWFAICAPKPPLIQSHPTFHFQRTSRTFLTFLKQTLKARYTFIYFVGIDILYRYSIYISTYIVYRCSIIQIIIYYFYYYFYSNTHICTQTHFIRFTTIFSLRAGRKRSRYHESLDVEDAQNIKQALQIYIHGKENDAGGFPYRSACTKQPRYAPGCLYPSRWLPWLRRCAQRTQVYLKLMIIRVNLQFLYRRPNQYKRKLSEWDIITLFIYLCQC</sequence>
<protein>
    <submittedName>
        <fullName evidence="3">Hypothetical_protein</fullName>
    </submittedName>
</protein>
<accession>A0AA86R3M9</accession>
<evidence type="ECO:0000313" key="4">
    <source>
        <dbReference type="Proteomes" id="UP001642409"/>
    </source>
</evidence>
<dbReference type="EMBL" id="CATOUU010000990">
    <property type="protein sequence ID" value="CAI9965507.1"/>
    <property type="molecule type" value="Genomic_DNA"/>
</dbReference>
<evidence type="ECO:0000313" key="3">
    <source>
        <dbReference type="EMBL" id="CAL6041198.1"/>
    </source>
</evidence>
<reference evidence="2" key="1">
    <citation type="submission" date="2023-06" db="EMBL/GenBank/DDBJ databases">
        <authorList>
            <person name="Kurt Z."/>
        </authorList>
    </citation>
    <scope>NUCLEOTIDE SEQUENCE</scope>
</reference>
<dbReference type="EMBL" id="CAXDID020000148">
    <property type="protein sequence ID" value="CAL6041198.1"/>
    <property type="molecule type" value="Genomic_DNA"/>
</dbReference>
<keyword evidence="4" id="KW-1185">Reference proteome</keyword>
<organism evidence="2">
    <name type="scientific">Hexamita inflata</name>
    <dbReference type="NCBI Taxonomy" id="28002"/>
    <lineage>
        <taxon>Eukaryota</taxon>
        <taxon>Metamonada</taxon>
        <taxon>Diplomonadida</taxon>
        <taxon>Hexamitidae</taxon>
        <taxon>Hexamitinae</taxon>
        <taxon>Hexamita</taxon>
    </lineage>
</organism>
<keyword evidence="1" id="KW-0472">Membrane</keyword>
<comment type="caution">
    <text evidence="2">The sequence shown here is derived from an EMBL/GenBank/DDBJ whole genome shotgun (WGS) entry which is preliminary data.</text>
</comment>